<feature type="non-terminal residue" evidence="1">
    <location>
        <position position="1"/>
    </location>
</feature>
<dbReference type="AlphaFoldDB" id="A0A1D1ZFS6"/>
<proteinExistence type="predicted"/>
<name>A0A1D1ZFS6_9ARAE</name>
<organism evidence="1">
    <name type="scientific">Anthurium amnicola</name>
    <dbReference type="NCBI Taxonomy" id="1678845"/>
    <lineage>
        <taxon>Eukaryota</taxon>
        <taxon>Viridiplantae</taxon>
        <taxon>Streptophyta</taxon>
        <taxon>Embryophyta</taxon>
        <taxon>Tracheophyta</taxon>
        <taxon>Spermatophyta</taxon>
        <taxon>Magnoliopsida</taxon>
        <taxon>Liliopsida</taxon>
        <taxon>Araceae</taxon>
        <taxon>Pothoideae</taxon>
        <taxon>Potheae</taxon>
        <taxon>Anthurium</taxon>
    </lineage>
</organism>
<gene>
    <name evidence="1" type="primary">NGR_a03880_0</name>
    <name evidence="1" type="ORF">g.104938</name>
</gene>
<accession>A0A1D1ZFS6</accession>
<reference evidence="1" key="1">
    <citation type="submission" date="2015-07" db="EMBL/GenBank/DDBJ databases">
        <title>Transcriptome Assembly of Anthurium amnicola.</title>
        <authorList>
            <person name="Suzuki J."/>
        </authorList>
    </citation>
    <scope>NUCLEOTIDE SEQUENCE</scope>
</reference>
<dbReference type="EMBL" id="GDJX01002315">
    <property type="protein sequence ID" value="JAT65621.1"/>
    <property type="molecule type" value="Transcribed_RNA"/>
</dbReference>
<sequence length="141" mass="15590">TDCRVSAYSHLATPITPMTTPPLLLHGSVQSTDFRVPAYTHSATPLTPNANSPHLPMPHPLHAREMAMLQDPSQSITCRVSAYTHSDSPGYSQASARGFVNNGVNLSNFDYGRRFFGSMSMNGNRPDIQRPNLYPYHSFLQ</sequence>
<keyword evidence="1" id="KW-0449">Lipoprotein</keyword>
<protein>
    <submittedName>
        <fullName evidence="1">Putative lipoprotein y4eE</fullName>
    </submittedName>
</protein>
<evidence type="ECO:0000313" key="1">
    <source>
        <dbReference type="EMBL" id="JAT65621.1"/>
    </source>
</evidence>